<evidence type="ECO:0000313" key="10">
    <source>
        <dbReference type="Proteomes" id="UP000320216"/>
    </source>
</evidence>
<evidence type="ECO:0000256" key="5">
    <source>
        <dbReference type="ARBA" id="ARBA00022801"/>
    </source>
</evidence>
<evidence type="ECO:0000256" key="8">
    <source>
        <dbReference type="RuleBase" id="RU364068"/>
    </source>
</evidence>
<feature type="binding site" evidence="7">
    <location>
        <position position="71"/>
    </location>
    <ligand>
        <name>Mg(2+)</name>
        <dbReference type="ChEBI" id="CHEBI:18420"/>
        <label>1</label>
        <note>catalytic</note>
    </ligand>
</feature>
<dbReference type="GO" id="GO:0007165">
    <property type="term" value="P:signal transduction"/>
    <property type="evidence" value="ECO:0007669"/>
    <property type="project" value="TreeGrafter"/>
</dbReference>
<feature type="binding site" evidence="7">
    <location>
        <position position="220"/>
    </location>
    <ligand>
        <name>Mg(2+)</name>
        <dbReference type="ChEBI" id="CHEBI:18420"/>
        <label>2</label>
    </ligand>
</feature>
<proteinExistence type="inferred from homology"/>
<keyword evidence="4 7" id="KW-0479">Metal-binding</keyword>
<feature type="binding site" evidence="7">
    <location>
        <position position="87"/>
    </location>
    <ligand>
        <name>Mg(2+)</name>
        <dbReference type="ChEBI" id="CHEBI:18420"/>
        <label>1</label>
        <note>catalytic</note>
    </ligand>
</feature>
<protein>
    <recommendedName>
        <fullName evidence="8">Inositol-1-monophosphatase</fullName>
        <ecNumber evidence="8">3.1.3.25</ecNumber>
    </recommendedName>
</protein>
<keyword evidence="10" id="KW-1185">Reference proteome</keyword>
<evidence type="ECO:0000256" key="3">
    <source>
        <dbReference type="ARBA" id="ARBA00009759"/>
    </source>
</evidence>
<dbReference type="GO" id="GO:0006020">
    <property type="term" value="P:inositol metabolic process"/>
    <property type="evidence" value="ECO:0007669"/>
    <property type="project" value="TreeGrafter"/>
</dbReference>
<dbReference type="KEGG" id="huw:FPZ11_16235"/>
<dbReference type="Proteomes" id="UP000320216">
    <property type="component" value="Chromosome"/>
</dbReference>
<evidence type="ECO:0000256" key="7">
    <source>
        <dbReference type="PIRSR" id="PIRSR600760-2"/>
    </source>
</evidence>
<dbReference type="RefSeq" id="WP_146322109.1">
    <property type="nucleotide sequence ID" value="NZ_CP042305.1"/>
</dbReference>
<dbReference type="InterPro" id="IPR033942">
    <property type="entry name" value="IMPase"/>
</dbReference>
<dbReference type="PROSITE" id="PS00630">
    <property type="entry name" value="IMP_2"/>
    <property type="match status" value="1"/>
</dbReference>
<dbReference type="GO" id="GO:0008934">
    <property type="term" value="F:inositol monophosphate 1-phosphatase activity"/>
    <property type="evidence" value="ECO:0007669"/>
    <property type="project" value="InterPro"/>
</dbReference>
<dbReference type="EC" id="3.1.3.25" evidence="8"/>
<feature type="binding site" evidence="7">
    <location>
        <position position="89"/>
    </location>
    <ligand>
        <name>Mg(2+)</name>
        <dbReference type="ChEBI" id="CHEBI:18420"/>
        <label>1</label>
        <note>catalytic</note>
    </ligand>
</feature>
<dbReference type="PANTHER" id="PTHR20854:SF4">
    <property type="entry name" value="INOSITOL-1-MONOPHOSPHATASE-RELATED"/>
    <property type="match status" value="1"/>
</dbReference>
<dbReference type="PANTHER" id="PTHR20854">
    <property type="entry name" value="INOSITOL MONOPHOSPHATASE"/>
    <property type="match status" value="1"/>
</dbReference>
<dbReference type="SUPFAM" id="SSF56655">
    <property type="entry name" value="Carbohydrate phosphatase"/>
    <property type="match status" value="1"/>
</dbReference>
<dbReference type="Gene3D" id="3.40.190.80">
    <property type="match status" value="1"/>
</dbReference>
<feature type="binding site" evidence="7">
    <location>
        <position position="90"/>
    </location>
    <ligand>
        <name>Mg(2+)</name>
        <dbReference type="ChEBI" id="CHEBI:18420"/>
        <label>2</label>
    </ligand>
</feature>
<evidence type="ECO:0000256" key="1">
    <source>
        <dbReference type="ARBA" id="ARBA00001033"/>
    </source>
</evidence>
<dbReference type="Gene3D" id="3.30.540.10">
    <property type="entry name" value="Fructose-1,6-Bisphosphatase, subunit A, domain 1"/>
    <property type="match status" value="1"/>
</dbReference>
<comment type="catalytic activity">
    <reaction evidence="1 8">
        <text>a myo-inositol phosphate + H2O = myo-inositol + phosphate</text>
        <dbReference type="Rhea" id="RHEA:24056"/>
        <dbReference type="ChEBI" id="CHEBI:15377"/>
        <dbReference type="ChEBI" id="CHEBI:17268"/>
        <dbReference type="ChEBI" id="CHEBI:43474"/>
        <dbReference type="ChEBI" id="CHEBI:84139"/>
        <dbReference type="EC" id="3.1.3.25"/>
    </reaction>
</comment>
<evidence type="ECO:0000256" key="4">
    <source>
        <dbReference type="ARBA" id="ARBA00022723"/>
    </source>
</evidence>
<dbReference type="OrthoDB" id="9772456at2"/>
<dbReference type="Pfam" id="PF00459">
    <property type="entry name" value="Inositol_P"/>
    <property type="match status" value="1"/>
</dbReference>
<dbReference type="EMBL" id="CP042305">
    <property type="protein sequence ID" value="QDZ16105.1"/>
    <property type="molecule type" value="Genomic_DNA"/>
</dbReference>
<dbReference type="InterPro" id="IPR020583">
    <property type="entry name" value="Inositol_monoP_metal-BS"/>
</dbReference>
<dbReference type="PRINTS" id="PR00377">
    <property type="entry name" value="IMPHPHTASES"/>
</dbReference>
<reference evidence="9 10" key="1">
    <citation type="submission" date="2019-07" db="EMBL/GenBank/DDBJ databases">
        <title>Full genome sequence of Humibacter sp. WJ7-1.</title>
        <authorList>
            <person name="Im W.-T."/>
        </authorList>
    </citation>
    <scope>NUCLEOTIDE SEQUENCE [LARGE SCALE GENOMIC DNA]</scope>
    <source>
        <strain evidence="9 10">WJ7-1</strain>
    </source>
</reference>
<dbReference type="InterPro" id="IPR020550">
    <property type="entry name" value="Inositol_monophosphatase_CS"/>
</dbReference>
<keyword evidence="5 8" id="KW-0378">Hydrolase</keyword>
<dbReference type="InterPro" id="IPR000760">
    <property type="entry name" value="Inositol_monophosphatase-like"/>
</dbReference>
<dbReference type="AlphaFoldDB" id="A0A5B8M919"/>
<evidence type="ECO:0000256" key="2">
    <source>
        <dbReference type="ARBA" id="ARBA00001946"/>
    </source>
</evidence>
<comment type="cofactor">
    <cofactor evidence="2 7 8">
        <name>Mg(2+)</name>
        <dbReference type="ChEBI" id="CHEBI:18420"/>
    </cofactor>
</comment>
<dbReference type="GO" id="GO:0046854">
    <property type="term" value="P:phosphatidylinositol phosphate biosynthetic process"/>
    <property type="evidence" value="ECO:0007669"/>
    <property type="project" value="InterPro"/>
</dbReference>
<sequence length="271" mass="28266">MPEAIGELLHLARTIACEAGELVRLRREQGVEVAATKTAPEDIVTAADRESEDLIRERIATARPGDGFFGEESDATASSSGLTWIVDPIDGTVNYLYGIPAYAVSIAVVEGEPDPNTWRALASAVVNPASGEVYSASAGGGAYLGDTRLRVATGKQLSLALVGTGFSYDSRRRGLQAEAVSRLIPQVRDIRRIGSAALDLCGVAAGRLDAYYEKGLKPWDHAGGALIAAEAGAKVAGLHGAAASRALTIAAEPGLFAQLEPILDELGVVDR</sequence>
<dbReference type="GO" id="GO:0046872">
    <property type="term" value="F:metal ion binding"/>
    <property type="evidence" value="ECO:0007669"/>
    <property type="project" value="UniProtKB-KW"/>
</dbReference>
<comment type="similarity">
    <text evidence="3 8">Belongs to the inositol monophosphatase superfamily.</text>
</comment>
<name>A0A5B8M919_9MICO</name>
<gene>
    <name evidence="9" type="ORF">FPZ11_16235</name>
</gene>
<evidence type="ECO:0000256" key="6">
    <source>
        <dbReference type="ARBA" id="ARBA00022842"/>
    </source>
</evidence>
<keyword evidence="6 7" id="KW-0460">Magnesium</keyword>
<dbReference type="PROSITE" id="PS00629">
    <property type="entry name" value="IMP_1"/>
    <property type="match status" value="1"/>
</dbReference>
<accession>A0A5B8M919</accession>
<organism evidence="9 10">
    <name type="scientific">Humibacter ginsenosidimutans</name>
    <dbReference type="NCBI Taxonomy" id="2599293"/>
    <lineage>
        <taxon>Bacteria</taxon>
        <taxon>Bacillati</taxon>
        <taxon>Actinomycetota</taxon>
        <taxon>Actinomycetes</taxon>
        <taxon>Micrococcales</taxon>
        <taxon>Microbacteriaceae</taxon>
        <taxon>Humibacter</taxon>
    </lineage>
</organism>
<evidence type="ECO:0000313" key="9">
    <source>
        <dbReference type="EMBL" id="QDZ16105.1"/>
    </source>
</evidence>
<dbReference type="CDD" id="cd01639">
    <property type="entry name" value="IMPase"/>
    <property type="match status" value="1"/>
</dbReference>